<evidence type="ECO:0000313" key="3">
    <source>
        <dbReference type="EMBL" id="QDT52494.1"/>
    </source>
</evidence>
<proteinExistence type="predicted"/>
<evidence type="ECO:0000313" key="4">
    <source>
        <dbReference type="Proteomes" id="UP000315700"/>
    </source>
</evidence>
<evidence type="ECO:0000259" key="2">
    <source>
        <dbReference type="Pfam" id="PF13400"/>
    </source>
</evidence>
<sequence>MLQAYPGFHMHRPASIARRVRRAVARLHRDERGITSLLSLVAVMLFTMLLVMLTNIVRHVDDKVRMQNAADAAAFSGAAVLARGMNAIAFANHLEAETFALTALLRALEDRGSQTARQLLPVMNVVLGTPEPVLPVTGDRLIPAYQRDVVALFPDLARQVTQEIALRHGLPQGRLPQGTLQAQGVSPAGFGPRGPQSGVLWLSRGAAVGVADELDPAERTLPVIDPGSDGSDWARLPDIGDRQALAVVRRLETATEALRVLHDQLPASRRQDSSLLGDATRYLVRLLEVDFPTTNLPLLLRSQTGAAAAPESAPLEDDFAVIATVHRVFDREHGSKLFVNPIANRADAVTFAQAEFFLPRPRYRCCPWRLETPGGVVDNTDPWPRDWDSFNQTWSVRLVPADETAALTILQTQPPGSGLRPLSLEGVTPLDVERINTH</sequence>
<dbReference type="AlphaFoldDB" id="A0A517S8P4"/>
<evidence type="ECO:0000256" key="1">
    <source>
        <dbReference type="SAM" id="Phobius"/>
    </source>
</evidence>
<dbReference type="KEGG" id="ccos:Pan44_05060"/>
<dbReference type="InParanoid" id="A0A517S8P4"/>
<dbReference type="Proteomes" id="UP000315700">
    <property type="component" value="Chromosome"/>
</dbReference>
<name>A0A517S8P4_9PLAN</name>
<keyword evidence="1" id="KW-1133">Transmembrane helix</keyword>
<dbReference type="InterPro" id="IPR028087">
    <property type="entry name" value="Tad_N"/>
</dbReference>
<gene>
    <name evidence="3" type="ORF">Pan44_05060</name>
</gene>
<feature type="transmembrane region" description="Helical" evidence="1">
    <location>
        <begin position="37"/>
        <end position="57"/>
    </location>
</feature>
<protein>
    <recommendedName>
        <fullName evidence="2">Putative Flp pilus-assembly TadG-like N-terminal domain-containing protein</fullName>
    </recommendedName>
</protein>
<dbReference type="Pfam" id="PF13400">
    <property type="entry name" value="Tad"/>
    <property type="match status" value="1"/>
</dbReference>
<dbReference type="OrthoDB" id="266336at2"/>
<organism evidence="3 4">
    <name type="scientific">Caulifigura coniformis</name>
    <dbReference type="NCBI Taxonomy" id="2527983"/>
    <lineage>
        <taxon>Bacteria</taxon>
        <taxon>Pseudomonadati</taxon>
        <taxon>Planctomycetota</taxon>
        <taxon>Planctomycetia</taxon>
        <taxon>Planctomycetales</taxon>
        <taxon>Planctomycetaceae</taxon>
        <taxon>Caulifigura</taxon>
    </lineage>
</organism>
<keyword evidence="1" id="KW-0812">Transmembrane</keyword>
<keyword evidence="1" id="KW-0472">Membrane</keyword>
<accession>A0A517S8P4</accession>
<dbReference type="EMBL" id="CP036271">
    <property type="protein sequence ID" value="QDT52494.1"/>
    <property type="molecule type" value="Genomic_DNA"/>
</dbReference>
<keyword evidence="4" id="KW-1185">Reference proteome</keyword>
<reference evidence="3 4" key="1">
    <citation type="submission" date="2019-02" db="EMBL/GenBank/DDBJ databases">
        <title>Deep-cultivation of Planctomycetes and their phenomic and genomic characterization uncovers novel biology.</title>
        <authorList>
            <person name="Wiegand S."/>
            <person name="Jogler M."/>
            <person name="Boedeker C."/>
            <person name="Pinto D."/>
            <person name="Vollmers J."/>
            <person name="Rivas-Marin E."/>
            <person name="Kohn T."/>
            <person name="Peeters S.H."/>
            <person name="Heuer A."/>
            <person name="Rast P."/>
            <person name="Oberbeckmann S."/>
            <person name="Bunk B."/>
            <person name="Jeske O."/>
            <person name="Meyerdierks A."/>
            <person name="Storesund J.E."/>
            <person name="Kallscheuer N."/>
            <person name="Luecker S."/>
            <person name="Lage O.M."/>
            <person name="Pohl T."/>
            <person name="Merkel B.J."/>
            <person name="Hornburger P."/>
            <person name="Mueller R.-W."/>
            <person name="Bruemmer F."/>
            <person name="Labrenz M."/>
            <person name="Spormann A.M."/>
            <person name="Op den Camp H."/>
            <person name="Overmann J."/>
            <person name="Amann R."/>
            <person name="Jetten M.S.M."/>
            <person name="Mascher T."/>
            <person name="Medema M.H."/>
            <person name="Devos D.P."/>
            <person name="Kaster A.-K."/>
            <person name="Ovreas L."/>
            <person name="Rohde M."/>
            <person name="Galperin M.Y."/>
            <person name="Jogler C."/>
        </authorList>
    </citation>
    <scope>NUCLEOTIDE SEQUENCE [LARGE SCALE GENOMIC DNA]</scope>
    <source>
        <strain evidence="3 4">Pan44</strain>
    </source>
</reference>
<feature type="domain" description="Putative Flp pilus-assembly TadG-like N-terminal" evidence="2">
    <location>
        <begin position="34"/>
        <end position="79"/>
    </location>
</feature>